<proteinExistence type="inferred from homology"/>
<feature type="non-terminal residue" evidence="8">
    <location>
        <position position="1"/>
    </location>
</feature>
<sequence length="516" mass="55609">GDYGAKYQRRPSDLGSSVLRVKTQSDDVRNIHEDHGGTLKEEECTLLEMGDVQLATSTQITKTSLTLGRGSLRSDPPAFTLPPRNVRVSQGGTARLEGTSITPWSRALVGPSAWWFTGSGRKTGAATPVRLSTTAGVAKSPSHSLWKVLSLKGRVPAVENRPSIWGESPPKFVTKPSRLFLNVGQSGKFSAKITGRPQPQVVWLKGETELQPGGRFNMFERSGVHFLEVSDARAEDAGTYTCSVMNNAGKAMATAELTIQGSSAEADMTPERKEVKEPRANDTETWRSTKLPSEIRVDAPSWAAISQRRADPERPHSGQPAAPGGESVRPCGPSPLSAKEPTYPEPKTGSGKFLREDRFEVMGSPPQFDLQPQSQEVLEGATVTFCCQVSGSPAPTLSWIKDGLVLRGGPGMKIQQEASLHLLCLERVCKEDAGSYGCAASNSRGQASATWALVVKSPHLEGTAPVFSSVLEDRVVSEGQGFILRCSVQGRPPPRVTWLLNGELLSSEIVRTEDDP</sequence>
<feature type="domain" description="Ig-like" evidence="7">
    <location>
        <begin position="465"/>
        <end position="516"/>
    </location>
</feature>
<dbReference type="InterPro" id="IPR003599">
    <property type="entry name" value="Ig_sub"/>
</dbReference>
<dbReference type="FunFam" id="2.60.40.10:FF:000425">
    <property type="entry name" value="Myosin light chain kinase"/>
    <property type="match status" value="1"/>
</dbReference>
<evidence type="ECO:0000256" key="1">
    <source>
        <dbReference type="ARBA" id="ARBA00004496"/>
    </source>
</evidence>
<gene>
    <name evidence="8" type="ORF">Z043_106796</name>
</gene>
<feature type="region of interest" description="Disordered" evidence="6">
    <location>
        <begin position="262"/>
        <end position="288"/>
    </location>
</feature>
<feature type="domain" description="Ig-like" evidence="7">
    <location>
        <begin position="366"/>
        <end position="450"/>
    </location>
</feature>
<accession>A0A0P7UVN5</accession>
<dbReference type="FunFam" id="2.60.40.10:FF:000147">
    <property type="entry name" value="Myosin light chain kinase"/>
    <property type="match status" value="1"/>
</dbReference>
<dbReference type="InterPro" id="IPR013783">
    <property type="entry name" value="Ig-like_fold"/>
</dbReference>
<dbReference type="SMART" id="SM00408">
    <property type="entry name" value="IGc2"/>
    <property type="match status" value="2"/>
</dbReference>
<dbReference type="Proteomes" id="UP000034805">
    <property type="component" value="Unassembled WGS sequence"/>
</dbReference>
<evidence type="ECO:0000313" key="8">
    <source>
        <dbReference type="EMBL" id="KPP74075.1"/>
    </source>
</evidence>
<evidence type="ECO:0000259" key="7">
    <source>
        <dbReference type="PROSITE" id="PS50835"/>
    </source>
</evidence>
<keyword evidence="3" id="KW-0963">Cytoplasm</keyword>
<evidence type="ECO:0000256" key="3">
    <source>
        <dbReference type="ARBA" id="ARBA00022490"/>
    </source>
</evidence>
<dbReference type="Pfam" id="PF07679">
    <property type="entry name" value="I-set"/>
    <property type="match status" value="3"/>
</dbReference>
<dbReference type="EMBL" id="JARO02001912">
    <property type="protein sequence ID" value="KPP74075.1"/>
    <property type="molecule type" value="Genomic_DNA"/>
</dbReference>
<comment type="subcellular location">
    <subcellularLocation>
        <location evidence="1">Cytoplasm</location>
    </subcellularLocation>
</comment>
<evidence type="ECO:0000256" key="4">
    <source>
        <dbReference type="ARBA" id="ARBA00022737"/>
    </source>
</evidence>
<reference evidence="8 9" key="1">
    <citation type="submission" date="2015-08" db="EMBL/GenBank/DDBJ databases">
        <title>The genome of the Asian arowana (Scleropages formosus).</title>
        <authorList>
            <person name="Tan M.H."/>
            <person name="Gan H.M."/>
            <person name="Croft L.J."/>
            <person name="Austin C.M."/>
        </authorList>
    </citation>
    <scope>NUCLEOTIDE SEQUENCE [LARGE SCALE GENOMIC DNA]</scope>
    <source>
        <strain evidence="8">Aro1</strain>
    </source>
</reference>
<dbReference type="Gene3D" id="2.60.40.10">
    <property type="entry name" value="Immunoglobulins"/>
    <property type="match status" value="3"/>
</dbReference>
<dbReference type="PROSITE" id="PS50835">
    <property type="entry name" value="IG_LIKE"/>
    <property type="match status" value="3"/>
</dbReference>
<dbReference type="PANTHER" id="PTHR47633">
    <property type="entry name" value="IMMUNOGLOBULIN"/>
    <property type="match status" value="1"/>
</dbReference>
<comment type="similarity">
    <text evidence="2">Belongs to the protein kinase superfamily. CAMK Ser/Thr protein kinase family.</text>
</comment>
<evidence type="ECO:0000256" key="2">
    <source>
        <dbReference type="ARBA" id="ARBA00006692"/>
    </source>
</evidence>
<dbReference type="InterPro" id="IPR013098">
    <property type="entry name" value="Ig_I-set"/>
</dbReference>
<name>A0A0P7UVN5_SCLFO</name>
<dbReference type="SMART" id="SM00409">
    <property type="entry name" value="IG"/>
    <property type="match status" value="2"/>
</dbReference>
<feature type="compositionally biased region" description="Basic and acidic residues" evidence="6">
    <location>
        <begin position="269"/>
        <end position="288"/>
    </location>
</feature>
<dbReference type="SUPFAM" id="SSF48726">
    <property type="entry name" value="Immunoglobulin"/>
    <property type="match status" value="3"/>
</dbReference>
<dbReference type="InterPro" id="IPR036179">
    <property type="entry name" value="Ig-like_dom_sf"/>
</dbReference>
<feature type="region of interest" description="Disordered" evidence="6">
    <location>
        <begin position="306"/>
        <end position="351"/>
    </location>
</feature>
<keyword evidence="4" id="KW-0677">Repeat</keyword>
<comment type="caution">
    <text evidence="8">The sequence shown here is derived from an EMBL/GenBank/DDBJ whole genome shotgun (WGS) entry which is preliminary data.</text>
</comment>
<evidence type="ECO:0000256" key="6">
    <source>
        <dbReference type="SAM" id="MobiDB-lite"/>
    </source>
</evidence>
<dbReference type="AlphaFoldDB" id="A0A0P7UVN5"/>
<keyword evidence="5" id="KW-0393">Immunoglobulin domain</keyword>
<dbReference type="InterPro" id="IPR007110">
    <property type="entry name" value="Ig-like_dom"/>
</dbReference>
<evidence type="ECO:0000256" key="5">
    <source>
        <dbReference type="ARBA" id="ARBA00023319"/>
    </source>
</evidence>
<protein>
    <recommendedName>
        <fullName evidence="7">Ig-like domain-containing protein</fullName>
    </recommendedName>
</protein>
<organism evidence="8 9">
    <name type="scientific">Scleropages formosus</name>
    <name type="common">Asian bonytongue</name>
    <name type="synonym">Osteoglossum formosum</name>
    <dbReference type="NCBI Taxonomy" id="113540"/>
    <lineage>
        <taxon>Eukaryota</taxon>
        <taxon>Metazoa</taxon>
        <taxon>Chordata</taxon>
        <taxon>Craniata</taxon>
        <taxon>Vertebrata</taxon>
        <taxon>Euteleostomi</taxon>
        <taxon>Actinopterygii</taxon>
        <taxon>Neopterygii</taxon>
        <taxon>Teleostei</taxon>
        <taxon>Osteoglossocephala</taxon>
        <taxon>Osteoglossomorpha</taxon>
        <taxon>Osteoglossiformes</taxon>
        <taxon>Osteoglossidae</taxon>
        <taxon>Scleropages</taxon>
    </lineage>
</organism>
<dbReference type="InterPro" id="IPR003598">
    <property type="entry name" value="Ig_sub2"/>
</dbReference>
<dbReference type="GO" id="GO:0005737">
    <property type="term" value="C:cytoplasm"/>
    <property type="evidence" value="ECO:0007669"/>
    <property type="project" value="UniProtKB-SubCell"/>
</dbReference>
<feature type="domain" description="Ig-like" evidence="7">
    <location>
        <begin position="170"/>
        <end position="258"/>
    </location>
</feature>
<evidence type="ECO:0000313" key="9">
    <source>
        <dbReference type="Proteomes" id="UP000034805"/>
    </source>
</evidence>